<comment type="caution">
    <text evidence="3">The sequence shown here is derived from an EMBL/GenBank/DDBJ whole genome shotgun (WGS) entry which is preliminary data.</text>
</comment>
<reference evidence="3" key="2">
    <citation type="submission" date="2023-07" db="EMBL/GenBank/DDBJ databases">
        <authorList>
            <consortium name="Lawrence Berkeley National Laboratory"/>
            <person name="Haridas S."/>
            <person name="Hensen N."/>
            <person name="Bonometti L."/>
            <person name="Westerberg I."/>
            <person name="Brannstrom I.O."/>
            <person name="Guillou S."/>
            <person name="Cros-Aarteil S."/>
            <person name="Calhoun S."/>
            <person name="Kuo A."/>
            <person name="Mondo S."/>
            <person name="Pangilinan J."/>
            <person name="Riley R."/>
            <person name="LaButti K."/>
            <person name="Andreopoulos B."/>
            <person name="Lipzen A."/>
            <person name="Chen C."/>
            <person name="Yanf M."/>
            <person name="Daum C."/>
            <person name="Ng V."/>
            <person name="Clum A."/>
            <person name="Steindorff A."/>
            <person name="Ohm R."/>
            <person name="Martin F."/>
            <person name="Silar P."/>
            <person name="Natvig D."/>
            <person name="Lalanne C."/>
            <person name="Gautier V."/>
            <person name="Ament-velasquez S.L."/>
            <person name="Kruys A."/>
            <person name="Hutchinson M.I."/>
            <person name="Powell A.J."/>
            <person name="Barry K."/>
            <person name="Miller A.N."/>
            <person name="Grigoriev I.V."/>
            <person name="Debuchy R."/>
            <person name="Gladieux P."/>
            <person name="Thoren M.H."/>
            <person name="Johannesson H."/>
        </authorList>
    </citation>
    <scope>NUCLEOTIDE SEQUENCE</scope>
    <source>
        <strain evidence="3">FGSC 1904</strain>
    </source>
</reference>
<reference evidence="3" key="1">
    <citation type="journal article" date="2023" name="Mol. Phylogenet. Evol.">
        <title>Genome-scale phylogeny and comparative genomics of the fungal order Sordariales.</title>
        <authorList>
            <person name="Hensen N."/>
            <person name="Bonometti L."/>
            <person name="Westerberg I."/>
            <person name="Brannstrom I.O."/>
            <person name="Guillou S."/>
            <person name="Cros-Aarteil S."/>
            <person name="Calhoun S."/>
            <person name="Haridas S."/>
            <person name="Kuo A."/>
            <person name="Mondo S."/>
            <person name="Pangilinan J."/>
            <person name="Riley R."/>
            <person name="LaButti K."/>
            <person name="Andreopoulos B."/>
            <person name="Lipzen A."/>
            <person name="Chen C."/>
            <person name="Yan M."/>
            <person name="Daum C."/>
            <person name="Ng V."/>
            <person name="Clum A."/>
            <person name="Steindorff A."/>
            <person name="Ohm R.A."/>
            <person name="Martin F."/>
            <person name="Silar P."/>
            <person name="Natvig D.O."/>
            <person name="Lalanne C."/>
            <person name="Gautier V."/>
            <person name="Ament-Velasquez S.L."/>
            <person name="Kruys A."/>
            <person name="Hutchinson M.I."/>
            <person name="Powell A.J."/>
            <person name="Barry K."/>
            <person name="Miller A.N."/>
            <person name="Grigoriev I.V."/>
            <person name="Debuchy R."/>
            <person name="Gladieux P."/>
            <person name="Hiltunen Thoren M."/>
            <person name="Johannesson H."/>
        </authorList>
    </citation>
    <scope>NUCLEOTIDE SEQUENCE</scope>
    <source>
        <strain evidence="3">FGSC 1904</strain>
    </source>
</reference>
<protein>
    <recommendedName>
        <fullName evidence="2">C2H2-type domain-containing protein</fullName>
    </recommendedName>
</protein>
<evidence type="ECO:0000259" key="2">
    <source>
        <dbReference type="SMART" id="SM00355"/>
    </source>
</evidence>
<feature type="domain" description="C2H2-type" evidence="2">
    <location>
        <begin position="499"/>
        <end position="526"/>
    </location>
</feature>
<dbReference type="Gene3D" id="3.30.160.60">
    <property type="entry name" value="Classic Zinc Finger"/>
    <property type="match status" value="1"/>
</dbReference>
<proteinExistence type="predicted"/>
<keyword evidence="4" id="KW-1185">Reference proteome</keyword>
<feature type="domain" description="C2H2-type" evidence="2">
    <location>
        <begin position="458"/>
        <end position="481"/>
    </location>
</feature>
<evidence type="ECO:0000313" key="3">
    <source>
        <dbReference type="EMBL" id="KAK3401346.1"/>
    </source>
</evidence>
<evidence type="ECO:0000313" key="4">
    <source>
        <dbReference type="Proteomes" id="UP001281003"/>
    </source>
</evidence>
<evidence type="ECO:0000256" key="1">
    <source>
        <dbReference type="SAM" id="MobiDB-lite"/>
    </source>
</evidence>
<dbReference type="SMART" id="SM00355">
    <property type="entry name" value="ZnF_C2H2"/>
    <property type="match status" value="2"/>
</dbReference>
<accession>A0AAE0UEK0</accession>
<dbReference type="AlphaFoldDB" id="A0AAE0UEK0"/>
<dbReference type="InterPro" id="IPR013087">
    <property type="entry name" value="Znf_C2H2_type"/>
</dbReference>
<organism evidence="3 4">
    <name type="scientific">Sordaria brevicollis</name>
    <dbReference type="NCBI Taxonomy" id="83679"/>
    <lineage>
        <taxon>Eukaryota</taxon>
        <taxon>Fungi</taxon>
        <taxon>Dikarya</taxon>
        <taxon>Ascomycota</taxon>
        <taxon>Pezizomycotina</taxon>
        <taxon>Sordariomycetes</taxon>
        <taxon>Sordariomycetidae</taxon>
        <taxon>Sordariales</taxon>
        <taxon>Sordariaceae</taxon>
        <taxon>Sordaria</taxon>
    </lineage>
</organism>
<gene>
    <name evidence="3" type="ORF">B0T20DRAFT_389305</name>
</gene>
<sequence>MSTRACDSPATWSFNWLCSRIDSASPSIGSTIVGGRLDAVEGKYHSDHTTFSQICKPQNIPKLHQHHQAPTNPMTHEAARSEYRNLGTGLTGTYGTNLYPSRTSEGYFHLPQASDGTAPHEHGPYYLSGVGAGLNSAQLRAGGNLSLDETHLSLTGNQAIPGPTIEEGPRHGRHPISAAQTNPYATGLTIDPRVLQLNNEEPYLGGGEHSPRACWAGQYLQNIAPRLPPTTSTTTHVSATSAFPTARVQGHLLTDGGRYDGATHGFSYNPGQSASTFRNDVNIHGLFDFQSGDALELDHYPPYQPNVPFDSGSFIPNRRHIYPSESQRVANSPAAMAPWNQNTTNQLQRPFPTGVITPTGSVQRQQYAPMDYPGVYTPSQTNGSLPEQVSIAPNGISGNTRGGFTPSVTSATSSLAQPRPQQAIRNASAASIQPGTQLTPMFINSDQIPPQQARLRRVHCPICNHKSMTRRDMQRHIDDKHDDRPGDLVNSGWSLTTRLPCPYRPNGCKATFHRPDRQSRHVRTVHRGQQLPLESQMGD</sequence>
<feature type="region of interest" description="Disordered" evidence="1">
    <location>
        <begin position="514"/>
        <end position="539"/>
    </location>
</feature>
<dbReference type="EMBL" id="JAUTDP010000002">
    <property type="protein sequence ID" value="KAK3401346.1"/>
    <property type="molecule type" value="Genomic_DNA"/>
</dbReference>
<name>A0AAE0UEK0_SORBR</name>
<dbReference type="Proteomes" id="UP001281003">
    <property type="component" value="Unassembled WGS sequence"/>
</dbReference>